<organism evidence="1">
    <name type="scientific">Tanacetum cinerariifolium</name>
    <name type="common">Dalmatian daisy</name>
    <name type="synonym">Chrysanthemum cinerariifolium</name>
    <dbReference type="NCBI Taxonomy" id="118510"/>
    <lineage>
        <taxon>Eukaryota</taxon>
        <taxon>Viridiplantae</taxon>
        <taxon>Streptophyta</taxon>
        <taxon>Embryophyta</taxon>
        <taxon>Tracheophyta</taxon>
        <taxon>Spermatophyta</taxon>
        <taxon>Magnoliopsida</taxon>
        <taxon>eudicotyledons</taxon>
        <taxon>Gunneridae</taxon>
        <taxon>Pentapetalae</taxon>
        <taxon>asterids</taxon>
        <taxon>campanulids</taxon>
        <taxon>Asterales</taxon>
        <taxon>Asteraceae</taxon>
        <taxon>Asteroideae</taxon>
        <taxon>Anthemideae</taxon>
        <taxon>Anthemidinae</taxon>
        <taxon>Tanacetum</taxon>
    </lineage>
</organism>
<evidence type="ECO:0000313" key="1">
    <source>
        <dbReference type="EMBL" id="GFD54372.1"/>
    </source>
</evidence>
<reference evidence="1" key="1">
    <citation type="journal article" date="2019" name="Sci. Rep.">
        <title>Draft genome of Tanacetum cinerariifolium, the natural source of mosquito coil.</title>
        <authorList>
            <person name="Yamashiro T."/>
            <person name="Shiraishi A."/>
            <person name="Satake H."/>
            <person name="Nakayama K."/>
        </authorList>
    </citation>
    <scope>NUCLEOTIDE SEQUENCE</scope>
</reference>
<proteinExistence type="predicted"/>
<feature type="non-terminal residue" evidence="1">
    <location>
        <position position="98"/>
    </location>
</feature>
<gene>
    <name evidence="1" type="ORF">Tci_926341</name>
</gene>
<sequence>FTYTATDNQDATSATAATFTIPVAAPLPVVLVSFDAQRLGTSATLTWATASERNSDYFAVERSLDGQTFVELGQVASHGTTQLHNSYQFVDAELARTG</sequence>
<accession>A0A699X2S7</accession>
<dbReference type="AlphaFoldDB" id="A0A699X2S7"/>
<comment type="caution">
    <text evidence="1">The sequence shown here is derived from an EMBL/GenBank/DDBJ whole genome shotgun (WGS) entry which is preliminary data.</text>
</comment>
<feature type="non-terminal residue" evidence="1">
    <location>
        <position position="1"/>
    </location>
</feature>
<protein>
    <submittedName>
        <fullName evidence="1">Uncharacterized protein</fullName>
    </submittedName>
</protein>
<name>A0A699X2S7_TANCI</name>
<dbReference type="EMBL" id="BKCJ011805144">
    <property type="protein sequence ID" value="GFD54372.1"/>
    <property type="molecule type" value="Genomic_DNA"/>
</dbReference>